<sequence>MSLRYMSRVFYQTGVKMLKDTGSKCGDSTMKSLKDSAAASSASSSSSSKQTWRFLSFFDSPAFKAPNTDKAKQAEESLRLIMFLSCWGPN</sequence>
<dbReference type="AlphaFoldDB" id="I3SFL0"/>
<dbReference type="EMBL" id="BT139257">
    <property type="protein sequence ID" value="AFK39052.1"/>
    <property type="molecule type" value="mRNA"/>
</dbReference>
<organism evidence="1">
    <name type="scientific">Lotus japonicus</name>
    <name type="common">Lotus corniculatus var. japonicus</name>
    <dbReference type="NCBI Taxonomy" id="34305"/>
    <lineage>
        <taxon>Eukaryota</taxon>
        <taxon>Viridiplantae</taxon>
        <taxon>Streptophyta</taxon>
        <taxon>Embryophyta</taxon>
        <taxon>Tracheophyta</taxon>
        <taxon>Spermatophyta</taxon>
        <taxon>Magnoliopsida</taxon>
        <taxon>eudicotyledons</taxon>
        <taxon>Gunneridae</taxon>
        <taxon>Pentapetalae</taxon>
        <taxon>rosids</taxon>
        <taxon>fabids</taxon>
        <taxon>Fabales</taxon>
        <taxon>Fabaceae</taxon>
        <taxon>Papilionoideae</taxon>
        <taxon>50 kb inversion clade</taxon>
        <taxon>NPAAA clade</taxon>
        <taxon>Hologalegina</taxon>
        <taxon>robinioid clade</taxon>
        <taxon>Loteae</taxon>
        <taxon>Lotus</taxon>
    </lineage>
</organism>
<dbReference type="OMA" id="KCGDSTM"/>
<dbReference type="PANTHER" id="PTHR33090">
    <property type="entry name" value="DUF3774 DOMAIN PROTEIN-RELATED"/>
    <property type="match status" value="1"/>
</dbReference>
<dbReference type="InterPro" id="IPR022251">
    <property type="entry name" value="DUF3774_wound-induced"/>
</dbReference>
<reference evidence="1" key="1">
    <citation type="submission" date="2012-05" db="EMBL/GenBank/DDBJ databases">
        <authorList>
            <person name="Krishnakumar V."/>
            <person name="Cheung F."/>
            <person name="Xiao Y."/>
            <person name="Chan A."/>
            <person name="Moskal W.A."/>
            <person name="Town C.D."/>
        </authorList>
    </citation>
    <scope>NUCLEOTIDE SEQUENCE</scope>
</reference>
<dbReference type="Pfam" id="PF12609">
    <property type="entry name" value="DUF3774"/>
    <property type="match status" value="1"/>
</dbReference>
<accession>I3SFL0</accession>
<evidence type="ECO:0000313" key="1">
    <source>
        <dbReference type="EMBL" id="AFK39052.1"/>
    </source>
</evidence>
<proteinExistence type="evidence at transcript level"/>
<protein>
    <submittedName>
        <fullName evidence="1">Uncharacterized protein</fullName>
    </submittedName>
</protein>
<name>I3SFL0_LOTJA</name>